<dbReference type="AlphaFoldDB" id="A0A183L4I1"/>
<protein>
    <submittedName>
        <fullName evidence="3">NADH-quinone oxidoreductase subunit B</fullName>
    </submittedName>
</protein>
<accession>A0A183L4I1</accession>
<dbReference type="WBParaSite" id="SCUD_0002224401-mRNA-1">
    <property type="protein sequence ID" value="SCUD_0002224401-mRNA-1"/>
    <property type="gene ID" value="SCUD_0002224401"/>
</dbReference>
<proteinExistence type="predicted"/>
<keyword evidence="2" id="KW-1185">Reference proteome</keyword>
<name>A0A183L4I1_9TREM</name>
<sequence length="39" mass="4641">MNNGGRPIPIVFEDTIDYLRDRGMWYFDFLNNESKICIS</sequence>
<evidence type="ECO:0000313" key="2">
    <source>
        <dbReference type="Proteomes" id="UP000279833"/>
    </source>
</evidence>
<evidence type="ECO:0000313" key="3">
    <source>
        <dbReference type="WBParaSite" id="SCUD_0002224401-mRNA-1"/>
    </source>
</evidence>
<evidence type="ECO:0000313" key="1">
    <source>
        <dbReference type="EMBL" id="VDP78185.1"/>
    </source>
</evidence>
<dbReference type="Proteomes" id="UP000279833">
    <property type="component" value="Unassembled WGS sequence"/>
</dbReference>
<gene>
    <name evidence="1" type="ORF">SCUD_LOCUS22241</name>
</gene>
<reference evidence="1 2" key="2">
    <citation type="submission" date="2018-11" db="EMBL/GenBank/DDBJ databases">
        <authorList>
            <consortium name="Pathogen Informatics"/>
        </authorList>
    </citation>
    <scope>NUCLEOTIDE SEQUENCE [LARGE SCALE GENOMIC DNA]</scope>
    <source>
        <strain evidence="1">Dakar</strain>
        <strain evidence="2">Dakar, Senegal</strain>
    </source>
</reference>
<organism evidence="3">
    <name type="scientific">Schistosoma curassoni</name>
    <dbReference type="NCBI Taxonomy" id="6186"/>
    <lineage>
        <taxon>Eukaryota</taxon>
        <taxon>Metazoa</taxon>
        <taxon>Spiralia</taxon>
        <taxon>Lophotrochozoa</taxon>
        <taxon>Platyhelminthes</taxon>
        <taxon>Trematoda</taxon>
        <taxon>Digenea</taxon>
        <taxon>Strigeidida</taxon>
        <taxon>Schistosomatoidea</taxon>
        <taxon>Schistosomatidae</taxon>
        <taxon>Schistosoma</taxon>
    </lineage>
</organism>
<dbReference type="EMBL" id="UZAK01048739">
    <property type="protein sequence ID" value="VDP78185.1"/>
    <property type="molecule type" value="Genomic_DNA"/>
</dbReference>
<reference evidence="3" key="1">
    <citation type="submission" date="2016-06" db="UniProtKB">
        <authorList>
            <consortium name="WormBaseParasite"/>
        </authorList>
    </citation>
    <scope>IDENTIFICATION</scope>
</reference>